<proteinExistence type="predicted"/>
<keyword evidence="3" id="KW-1185">Reference proteome</keyword>
<dbReference type="PATRIC" id="fig|1461693.3.peg.367"/>
<dbReference type="AlphaFoldDB" id="A0A058ZQJ6"/>
<evidence type="ECO:0000313" key="3">
    <source>
        <dbReference type="Proteomes" id="UP000024836"/>
    </source>
</evidence>
<dbReference type="RefSeq" id="WP_035247232.1">
    <property type="nucleotide sequence ID" value="NZ_AQQY01000001.1"/>
</dbReference>
<accession>A0A058ZQJ6</accession>
<sequence length="89" mass="9873">MNDVQDFDPKGLIREAYRIEGINLPDCRTIFLDWALSVRGETFTHVQALLDLYGVDAPDHPMTQVLNAALEGPASPQRRGGRAARKPQA</sequence>
<feature type="region of interest" description="Disordered" evidence="1">
    <location>
        <begin position="70"/>
        <end position="89"/>
    </location>
</feature>
<feature type="compositionally biased region" description="Basic residues" evidence="1">
    <location>
        <begin position="79"/>
        <end position="89"/>
    </location>
</feature>
<dbReference type="OrthoDB" id="7778431at2"/>
<dbReference type="STRING" id="1461693.ATO10_01765"/>
<organism evidence="2 3">
    <name type="scientific">Actibacterium atlanticum</name>
    <dbReference type="NCBI Taxonomy" id="1461693"/>
    <lineage>
        <taxon>Bacteria</taxon>
        <taxon>Pseudomonadati</taxon>
        <taxon>Pseudomonadota</taxon>
        <taxon>Alphaproteobacteria</taxon>
        <taxon>Rhodobacterales</taxon>
        <taxon>Roseobacteraceae</taxon>
        <taxon>Actibacterium</taxon>
    </lineage>
</organism>
<gene>
    <name evidence="2" type="ORF">ATO10_01765</name>
</gene>
<dbReference type="eggNOG" id="ENOG50332Z2">
    <property type="taxonomic scope" value="Bacteria"/>
</dbReference>
<evidence type="ECO:0000256" key="1">
    <source>
        <dbReference type="SAM" id="MobiDB-lite"/>
    </source>
</evidence>
<dbReference type="Proteomes" id="UP000024836">
    <property type="component" value="Unassembled WGS sequence"/>
</dbReference>
<evidence type="ECO:0000313" key="2">
    <source>
        <dbReference type="EMBL" id="KCV83447.1"/>
    </source>
</evidence>
<comment type="caution">
    <text evidence="2">The sequence shown here is derived from an EMBL/GenBank/DDBJ whole genome shotgun (WGS) entry which is preliminary data.</text>
</comment>
<reference evidence="2 3" key="1">
    <citation type="submission" date="2013-04" db="EMBL/GenBank/DDBJ databases">
        <title>Shimia sp. 22II-S11-Z10 Genome Sequencing.</title>
        <authorList>
            <person name="Lai Q."/>
            <person name="Li G."/>
            <person name="Shao Z."/>
        </authorList>
    </citation>
    <scope>NUCLEOTIDE SEQUENCE [LARGE SCALE GENOMIC DNA]</scope>
    <source>
        <strain evidence="3">22II-S11-Z10</strain>
    </source>
</reference>
<name>A0A058ZQJ6_9RHOB</name>
<dbReference type="EMBL" id="AQQY01000001">
    <property type="protein sequence ID" value="KCV83447.1"/>
    <property type="molecule type" value="Genomic_DNA"/>
</dbReference>
<protein>
    <submittedName>
        <fullName evidence="2">Uncharacterized protein</fullName>
    </submittedName>
</protein>